<feature type="domain" description="Acyl-CoA oxidase/dehydrogenase middle" evidence="7">
    <location>
        <begin position="128"/>
        <end position="216"/>
    </location>
</feature>
<dbReference type="GO" id="GO:0003995">
    <property type="term" value="F:acyl-CoA dehydrogenase activity"/>
    <property type="evidence" value="ECO:0007669"/>
    <property type="project" value="InterPro"/>
</dbReference>
<keyword evidence="4" id="KW-0274">FAD</keyword>
<dbReference type="Gene3D" id="2.40.110.10">
    <property type="entry name" value="Butyryl-CoA Dehydrogenase, subunit A, domain 2"/>
    <property type="match status" value="1"/>
</dbReference>
<dbReference type="OrthoDB" id="7795946at2"/>
<dbReference type="PROSITE" id="PS00073">
    <property type="entry name" value="ACYL_COA_DH_2"/>
    <property type="match status" value="1"/>
</dbReference>
<gene>
    <name evidence="9" type="ORF">UC35_16535</name>
</gene>
<evidence type="ECO:0000256" key="5">
    <source>
        <dbReference type="ARBA" id="ARBA00023002"/>
    </source>
</evidence>
<dbReference type="InterPro" id="IPR036250">
    <property type="entry name" value="AcylCo_DH-like_C"/>
</dbReference>
<dbReference type="InterPro" id="IPR009100">
    <property type="entry name" value="AcylCoA_DH/oxidase_NM_dom_sf"/>
</dbReference>
<evidence type="ECO:0000313" key="10">
    <source>
        <dbReference type="Proteomes" id="UP000070433"/>
    </source>
</evidence>
<dbReference type="InterPro" id="IPR006091">
    <property type="entry name" value="Acyl-CoA_Oxase/DH_mid-dom"/>
</dbReference>
<evidence type="ECO:0000259" key="7">
    <source>
        <dbReference type="Pfam" id="PF02770"/>
    </source>
</evidence>
<dbReference type="Pfam" id="PF02770">
    <property type="entry name" value="Acyl-CoA_dh_M"/>
    <property type="match status" value="1"/>
</dbReference>
<dbReference type="InterPro" id="IPR006089">
    <property type="entry name" value="Acyl-CoA_DH_CS"/>
</dbReference>
<keyword evidence="5" id="KW-0560">Oxidoreductase</keyword>
<dbReference type="GO" id="GO:0050660">
    <property type="term" value="F:flavin adenine dinucleotide binding"/>
    <property type="evidence" value="ECO:0007669"/>
    <property type="project" value="InterPro"/>
</dbReference>
<dbReference type="Gene3D" id="1.10.540.10">
    <property type="entry name" value="Acyl-CoA dehydrogenase/oxidase, N-terminal domain"/>
    <property type="match status" value="1"/>
</dbReference>
<name>A0A127K0M0_9BURK</name>
<dbReference type="Pfam" id="PF00441">
    <property type="entry name" value="Acyl-CoA_dh_1"/>
    <property type="match status" value="1"/>
</dbReference>
<organism evidence="9 10">
    <name type="scientific">Ramlibacter tataouinensis</name>
    <dbReference type="NCBI Taxonomy" id="94132"/>
    <lineage>
        <taxon>Bacteria</taxon>
        <taxon>Pseudomonadati</taxon>
        <taxon>Pseudomonadota</taxon>
        <taxon>Betaproteobacteria</taxon>
        <taxon>Burkholderiales</taxon>
        <taxon>Comamonadaceae</taxon>
        <taxon>Ramlibacter</taxon>
    </lineage>
</organism>
<keyword evidence="3" id="KW-0285">Flavoprotein</keyword>
<feature type="domain" description="Acyl-CoA dehydrogenase/oxidase C-terminal" evidence="6">
    <location>
        <begin position="234"/>
        <end position="377"/>
    </location>
</feature>
<proteinExistence type="inferred from homology"/>
<comment type="similarity">
    <text evidence="2">Belongs to the acyl-CoA dehydrogenase family.</text>
</comment>
<evidence type="ECO:0000313" key="9">
    <source>
        <dbReference type="EMBL" id="AMO24152.1"/>
    </source>
</evidence>
<dbReference type="InterPro" id="IPR009075">
    <property type="entry name" value="AcylCo_DH/oxidase_C"/>
</dbReference>
<dbReference type="EMBL" id="CP010951">
    <property type="protein sequence ID" value="AMO24152.1"/>
    <property type="molecule type" value="Genomic_DNA"/>
</dbReference>
<dbReference type="Proteomes" id="UP000070433">
    <property type="component" value="Chromosome"/>
</dbReference>
<dbReference type="InterPro" id="IPR013786">
    <property type="entry name" value="AcylCoA_DH/ox_N"/>
</dbReference>
<dbReference type="InterPro" id="IPR037069">
    <property type="entry name" value="AcylCoA_DH/ox_N_sf"/>
</dbReference>
<dbReference type="Pfam" id="PF02771">
    <property type="entry name" value="Acyl-CoA_dh_N"/>
    <property type="match status" value="1"/>
</dbReference>
<evidence type="ECO:0000256" key="4">
    <source>
        <dbReference type="ARBA" id="ARBA00022827"/>
    </source>
</evidence>
<evidence type="ECO:0000259" key="8">
    <source>
        <dbReference type="Pfam" id="PF02771"/>
    </source>
</evidence>
<dbReference type="AlphaFoldDB" id="A0A127K0M0"/>
<dbReference type="PANTHER" id="PTHR43884:SF12">
    <property type="entry name" value="ISOVALERYL-COA DEHYDROGENASE, MITOCHONDRIAL-RELATED"/>
    <property type="match status" value="1"/>
</dbReference>
<reference evidence="9 10" key="1">
    <citation type="journal article" date="2014" name="Int. J. Syst. Evol. Microbiol.">
        <title>Ramlibacter solisilvae sp. nov., isolated from forest soil, and emended description of the genus Ramlibacter.</title>
        <authorList>
            <person name="Lee H.J."/>
            <person name="Lee S.H."/>
            <person name="Lee S.S."/>
            <person name="Lee J.S."/>
            <person name="Kim Y."/>
            <person name="Kim S.C."/>
            <person name="Jeon C.O."/>
        </authorList>
    </citation>
    <scope>NUCLEOTIDE SEQUENCE [LARGE SCALE GENOMIC DNA]</scope>
    <source>
        <strain evidence="9 10">5-10</strain>
    </source>
</reference>
<feature type="domain" description="Acyl-CoA dehydrogenase/oxidase N-terminal" evidence="8">
    <location>
        <begin position="7"/>
        <end position="122"/>
    </location>
</feature>
<comment type="cofactor">
    <cofactor evidence="1">
        <name>FAD</name>
        <dbReference type="ChEBI" id="CHEBI:57692"/>
    </cofactor>
</comment>
<protein>
    <submittedName>
        <fullName evidence="9">Acyl-CoA dehydrogenase</fullName>
    </submittedName>
</protein>
<dbReference type="RefSeq" id="WP_061501598.1">
    <property type="nucleotide sequence ID" value="NZ_CP010951.1"/>
</dbReference>
<dbReference type="FunFam" id="1.20.140.10:FF:000001">
    <property type="entry name" value="Acyl-CoA dehydrogenase"/>
    <property type="match status" value="1"/>
</dbReference>
<dbReference type="PATRIC" id="fig|94132.3.peg.3374"/>
<keyword evidence="10" id="KW-1185">Reference proteome</keyword>
<dbReference type="SUPFAM" id="SSF56645">
    <property type="entry name" value="Acyl-CoA dehydrogenase NM domain-like"/>
    <property type="match status" value="1"/>
</dbReference>
<dbReference type="FunFam" id="2.40.110.10:FF:000002">
    <property type="entry name" value="Acyl-CoA dehydrogenase fadE12"/>
    <property type="match status" value="1"/>
</dbReference>
<dbReference type="InterPro" id="IPR046373">
    <property type="entry name" value="Acyl-CoA_Oxase/DH_mid-dom_sf"/>
</dbReference>
<accession>A0A127K0M0</accession>
<evidence type="ECO:0000256" key="2">
    <source>
        <dbReference type="ARBA" id="ARBA00009347"/>
    </source>
</evidence>
<evidence type="ECO:0000256" key="3">
    <source>
        <dbReference type="ARBA" id="ARBA00022630"/>
    </source>
</evidence>
<dbReference type="PANTHER" id="PTHR43884">
    <property type="entry name" value="ACYL-COA DEHYDROGENASE"/>
    <property type="match status" value="1"/>
</dbReference>
<sequence>MIVQQPTEDQRLAVESFRKFLQSEIRPIAREYRDRHIPKEKMREILQATAEFGLPGATVAVEHGGMGLSMVTEAMLFEELCAVSVDIGLCVMINKGMALTLSELPESQWHLRDRYLPDMVAGRAFAGFCISEPDVGSNVADIKVAARRDGDHFIINGEKTWISNGHYADFVFVTAKTGPKELSHILVDRKEHGFESRNIDKIALNGQSTAQVFFSDTRVPVTNIIWEEGNALKNTMKVFEKARANVGMLSVGLMRAALEASVAYSRERKQFGKPIAAHQLVAAKIAEMGTALDAARLLCYRAFSMMDAGIRCDIQSSMAKLFATEAAVKVCRDAVQLHGGNGLTKEFDVERLAREAIVIPIPDGTSEIQKLVISRGLTGIAAFV</sequence>
<evidence type="ECO:0000259" key="6">
    <source>
        <dbReference type="Pfam" id="PF00441"/>
    </source>
</evidence>
<dbReference type="SUPFAM" id="SSF47203">
    <property type="entry name" value="Acyl-CoA dehydrogenase C-terminal domain-like"/>
    <property type="match status" value="1"/>
</dbReference>
<dbReference type="Gene3D" id="1.20.140.10">
    <property type="entry name" value="Butyryl-CoA Dehydrogenase, subunit A, domain 3"/>
    <property type="match status" value="1"/>
</dbReference>
<evidence type="ECO:0000256" key="1">
    <source>
        <dbReference type="ARBA" id="ARBA00001974"/>
    </source>
</evidence>